<keyword evidence="7" id="KW-0732">Signal</keyword>
<evidence type="ECO:0000256" key="2">
    <source>
        <dbReference type="ARBA" id="ARBA00022801"/>
    </source>
</evidence>
<dbReference type="InterPro" id="IPR014756">
    <property type="entry name" value="Ig_E-set"/>
</dbReference>
<keyword evidence="2 6" id="KW-0378">Hydrolase</keyword>
<reference evidence="11" key="1">
    <citation type="submission" date="2024-05" db="EMBL/GenBank/DDBJ databases">
        <title>Whole genome shotgun sequence of Streptomyces hygroscopicus NBRC 113678.</title>
        <authorList>
            <person name="Komaki H."/>
            <person name="Tamura T."/>
        </authorList>
    </citation>
    <scope>NUCLEOTIDE SEQUENCE</scope>
    <source>
        <strain evidence="11">N11-34</strain>
    </source>
</reference>
<protein>
    <recommendedName>
        <fullName evidence="7">Endoglucanase</fullName>
        <ecNumber evidence="7">3.2.1.4</ecNumber>
    </recommendedName>
</protein>
<keyword evidence="3 6" id="KW-0119">Carbohydrate metabolism</keyword>
<comment type="catalytic activity">
    <reaction evidence="7">
        <text>Endohydrolysis of (1-&gt;4)-beta-D-glucosidic linkages in cellulose, lichenin and cereal beta-D-glucans.</text>
        <dbReference type="EC" id="3.2.1.4"/>
    </reaction>
</comment>
<evidence type="ECO:0000256" key="6">
    <source>
        <dbReference type="PROSITE-ProRule" id="PRU10060"/>
    </source>
</evidence>
<keyword evidence="12" id="KW-1185">Reference proteome</keyword>
<dbReference type="Gene3D" id="1.50.10.10">
    <property type="match status" value="1"/>
</dbReference>
<evidence type="ECO:0000256" key="3">
    <source>
        <dbReference type="ARBA" id="ARBA00023277"/>
    </source>
</evidence>
<dbReference type="InterPro" id="IPR001701">
    <property type="entry name" value="Glyco_hydro_9"/>
</dbReference>
<feature type="region of interest" description="Disordered" evidence="8">
    <location>
        <begin position="1"/>
        <end position="22"/>
    </location>
</feature>
<dbReference type="InterPro" id="IPR012341">
    <property type="entry name" value="6hp_glycosidase-like_sf"/>
</dbReference>
<feature type="chain" id="PRO_5045007057" description="Endoglucanase" evidence="7">
    <location>
        <begin position="41"/>
        <end position="649"/>
    </location>
</feature>
<evidence type="ECO:0000259" key="9">
    <source>
        <dbReference type="Pfam" id="PF00759"/>
    </source>
</evidence>
<feature type="domain" description="Glycoside hydrolase family 9" evidence="9">
    <location>
        <begin position="162"/>
        <end position="632"/>
    </location>
</feature>
<evidence type="ECO:0000256" key="4">
    <source>
        <dbReference type="ARBA" id="ARBA00023295"/>
    </source>
</evidence>
<evidence type="ECO:0000313" key="12">
    <source>
        <dbReference type="Proteomes" id="UP001054854"/>
    </source>
</evidence>
<dbReference type="PROSITE" id="PS00698">
    <property type="entry name" value="GH9_3"/>
    <property type="match status" value="1"/>
</dbReference>
<dbReference type="SUPFAM" id="SSF81296">
    <property type="entry name" value="E set domains"/>
    <property type="match status" value="1"/>
</dbReference>
<comment type="similarity">
    <text evidence="1 6 7">Belongs to the glycosyl hydrolase 9 (cellulase E) family.</text>
</comment>
<feature type="compositionally biased region" description="Pro residues" evidence="8">
    <location>
        <begin position="1"/>
        <end position="12"/>
    </location>
</feature>
<evidence type="ECO:0000259" key="10">
    <source>
        <dbReference type="Pfam" id="PF02927"/>
    </source>
</evidence>
<dbReference type="EMBL" id="BNEK01000002">
    <property type="protein sequence ID" value="GHJ26016.1"/>
    <property type="molecule type" value="Genomic_DNA"/>
</dbReference>
<dbReference type="Pfam" id="PF00759">
    <property type="entry name" value="Glyco_hydro_9"/>
    <property type="match status" value="1"/>
</dbReference>
<feature type="domain" description="Cellulase Ig-like" evidence="10">
    <location>
        <begin position="69"/>
        <end position="151"/>
    </location>
</feature>
<dbReference type="SUPFAM" id="SSF48208">
    <property type="entry name" value="Six-hairpin glycosidases"/>
    <property type="match status" value="1"/>
</dbReference>
<dbReference type="InterPro" id="IPR006311">
    <property type="entry name" value="TAT_signal"/>
</dbReference>
<proteinExistence type="inferred from homology"/>
<feature type="active site" evidence="6">
    <location>
        <position position="620"/>
    </location>
</feature>
<gene>
    <name evidence="11" type="ORF">TPA0910_04490</name>
</gene>
<evidence type="ECO:0000313" key="11">
    <source>
        <dbReference type="EMBL" id="GHJ26016.1"/>
    </source>
</evidence>
<feature type="compositionally biased region" description="Basic and acidic residues" evidence="8">
    <location>
        <begin position="50"/>
        <end position="60"/>
    </location>
</feature>
<dbReference type="PROSITE" id="PS51318">
    <property type="entry name" value="TAT"/>
    <property type="match status" value="1"/>
</dbReference>
<dbReference type="InterPro" id="IPR004197">
    <property type="entry name" value="Cellulase_Ig-like"/>
</dbReference>
<dbReference type="Gene3D" id="2.60.40.10">
    <property type="entry name" value="Immunoglobulins"/>
    <property type="match status" value="1"/>
</dbReference>
<sequence length="649" mass="69321">MSPSAPPVPPAPDRTDRRGRRMLGAAVTAALALGALTAPAAGAVGHPARHGAETPARHGAETAAPAADTGSPVRVNQVGYLTHGPKKGTVVTGATKPLTWQLRAADGTVRASGTTTPSGIDPSSRQHVHTFDFSEVTDAGAGYTITIGGRKSEPFTIGDHLYGSLRDDALAYFYHNRSGIKIDAKLVGRQYARPAGHDRTAAHRGDTDVPCVTGVCDYRRNVSGGWYDAGDQGKYVVNGGISVAQLMSAYERTRTTKGADAAPLGDGRLRVPERGNGVPDILDEARWEMEFLLRMQVPQGKPLAGMAFHKVHDKQWTGFPTRPDQDTQQRELHRPSTAATLNLAAAAAQSARLWRPYDPDFADRCLHAARTAWNAAKAHPTMYASDKDSTGGGAYGDRNVGDEFYWAAAELFITTGDHAYAKAVLGSPLHHDVAALFPRGGGMSWSQVAGLGALDLATVPNKLTAEQRADVRAMVTKAADRYASDSAGSAYGVPYAPKGGAYEWGSNSQVLNNMIVLATAHDLTGKPRYLDAVLRGMDYVLGENPLNQSYVTGYGERNAHNQHHRFWAHQRDHRLPHPPPGSLAGGPNSGLQDPVAKRKLKGCAPAMCYTDDLMAFSTNEITINWNAPLAWIAAYLDDLGNGSTDQSVS</sequence>
<dbReference type="InterPro" id="IPR008928">
    <property type="entry name" value="6-hairpin_glycosidase_sf"/>
</dbReference>
<accession>A0ABQ3TST4</accession>
<feature type="active site" evidence="6">
    <location>
        <position position="611"/>
    </location>
</feature>
<dbReference type="Pfam" id="PF02927">
    <property type="entry name" value="CelD_N"/>
    <property type="match status" value="1"/>
</dbReference>
<feature type="signal peptide" evidence="7">
    <location>
        <begin position="1"/>
        <end position="40"/>
    </location>
</feature>
<dbReference type="InterPro" id="IPR033126">
    <property type="entry name" value="Glyco_hydro_9_Asp/Glu_AS"/>
</dbReference>
<evidence type="ECO:0000256" key="7">
    <source>
        <dbReference type="RuleBase" id="RU361166"/>
    </source>
</evidence>
<feature type="region of interest" description="Disordered" evidence="8">
    <location>
        <begin position="44"/>
        <end position="71"/>
    </location>
</feature>
<feature type="region of interest" description="Disordered" evidence="8">
    <location>
        <begin position="571"/>
        <end position="591"/>
    </location>
</feature>
<dbReference type="EC" id="3.2.1.4" evidence="7"/>
<keyword evidence="4 6" id="KW-0326">Glycosidase</keyword>
<dbReference type="InterPro" id="IPR013783">
    <property type="entry name" value="Ig-like_fold"/>
</dbReference>
<dbReference type="PANTHER" id="PTHR22298">
    <property type="entry name" value="ENDO-1,4-BETA-GLUCANASE"/>
    <property type="match status" value="1"/>
</dbReference>
<evidence type="ECO:0000256" key="8">
    <source>
        <dbReference type="SAM" id="MobiDB-lite"/>
    </source>
</evidence>
<evidence type="ECO:0000256" key="5">
    <source>
        <dbReference type="ARBA" id="ARBA00023326"/>
    </source>
</evidence>
<comment type="caution">
    <text evidence="11">The sequence shown here is derived from an EMBL/GenBank/DDBJ whole genome shotgun (WGS) entry which is preliminary data.</text>
</comment>
<organism evidence="11 12">
    <name type="scientific">Streptomyces hygroscopicus</name>
    <dbReference type="NCBI Taxonomy" id="1912"/>
    <lineage>
        <taxon>Bacteria</taxon>
        <taxon>Bacillati</taxon>
        <taxon>Actinomycetota</taxon>
        <taxon>Actinomycetes</taxon>
        <taxon>Kitasatosporales</taxon>
        <taxon>Streptomycetaceae</taxon>
        <taxon>Streptomyces</taxon>
        <taxon>Streptomyces violaceusniger group</taxon>
    </lineage>
</organism>
<evidence type="ECO:0000256" key="1">
    <source>
        <dbReference type="ARBA" id="ARBA00007072"/>
    </source>
</evidence>
<dbReference type="CDD" id="cd02850">
    <property type="entry name" value="E_set_Cellulase_N"/>
    <property type="match status" value="1"/>
</dbReference>
<name>A0ABQ3TST4_STRHY</name>
<keyword evidence="5 6" id="KW-0624">Polysaccharide degradation</keyword>
<dbReference type="Proteomes" id="UP001054854">
    <property type="component" value="Unassembled WGS sequence"/>
</dbReference>
<keyword evidence="7" id="KW-0136">Cellulose degradation</keyword>